<dbReference type="Proteomes" id="UP000308549">
    <property type="component" value="Unassembled WGS sequence"/>
</dbReference>
<proteinExistence type="predicted"/>
<evidence type="ECO:0000313" key="2">
    <source>
        <dbReference type="EMBL" id="TKA32562.1"/>
    </source>
</evidence>
<organism evidence="2 3">
    <name type="scientific">Salinomyces thailandicus</name>
    <dbReference type="NCBI Taxonomy" id="706561"/>
    <lineage>
        <taxon>Eukaryota</taxon>
        <taxon>Fungi</taxon>
        <taxon>Dikarya</taxon>
        <taxon>Ascomycota</taxon>
        <taxon>Pezizomycotina</taxon>
        <taxon>Dothideomycetes</taxon>
        <taxon>Dothideomycetidae</taxon>
        <taxon>Mycosphaerellales</taxon>
        <taxon>Teratosphaeriaceae</taxon>
        <taxon>Salinomyces</taxon>
    </lineage>
</organism>
<feature type="signal peptide" evidence="1">
    <location>
        <begin position="1"/>
        <end position="20"/>
    </location>
</feature>
<comment type="caution">
    <text evidence="2">The sequence shown here is derived from an EMBL/GenBank/DDBJ whole genome shotgun (WGS) entry which is preliminary data.</text>
</comment>
<evidence type="ECO:0000313" key="3">
    <source>
        <dbReference type="Proteomes" id="UP000308549"/>
    </source>
</evidence>
<dbReference type="AlphaFoldDB" id="A0A4U0UCX3"/>
<accession>A0A4U0UCX3</accession>
<evidence type="ECO:0000256" key="1">
    <source>
        <dbReference type="SAM" id="SignalP"/>
    </source>
</evidence>
<keyword evidence="1" id="KW-0732">Signal</keyword>
<dbReference type="EMBL" id="NAJL01000005">
    <property type="protein sequence ID" value="TKA32562.1"/>
    <property type="molecule type" value="Genomic_DNA"/>
</dbReference>
<sequence length="103" mass="11714">MSLYVAWSMLLSFVILKVIAVHNWGEATVGEALRRLRAADELVGRMQKTSRILQLMDPCTPQGVRRDFDDKLSEYDKVVFGDAAWNQARENRKAERVGLYANG</sequence>
<protein>
    <submittedName>
        <fullName evidence="2">Uncharacterized protein</fullName>
    </submittedName>
</protein>
<name>A0A4U0UCX3_9PEZI</name>
<gene>
    <name evidence="2" type="ORF">B0A50_01670</name>
</gene>
<feature type="chain" id="PRO_5021007291" evidence="1">
    <location>
        <begin position="21"/>
        <end position="103"/>
    </location>
</feature>
<keyword evidence="3" id="KW-1185">Reference proteome</keyword>
<reference evidence="2 3" key="1">
    <citation type="submission" date="2017-03" db="EMBL/GenBank/DDBJ databases">
        <title>Genomes of endolithic fungi from Antarctica.</title>
        <authorList>
            <person name="Coleine C."/>
            <person name="Masonjones S."/>
            <person name="Stajich J.E."/>
        </authorList>
    </citation>
    <scope>NUCLEOTIDE SEQUENCE [LARGE SCALE GENOMIC DNA]</scope>
    <source>
        <strain evidence="2 3">CCFEE 6315</strain>
    </source>
</reference>